<organism evidence="1 2">
    <name type="scientific">Rhizophagus irregularis</name>
    <dbReference type="NCBI Taxonomy" id="588596"/>
    <lineage>
        <taxon>Eukaryota</taxon>
        <taxon>Fungi</taxon>
        <taxon>Fungi incertae sedis</taxon>
        <taxon>Mucoromycota</taxon>
        <taxon>Glomeromycotina</taxon>
        <taxon>Glomeromycetes</taxon>
        <taxon>Glomerales</taxon>
        <taxon>Glomeraceae</taxon>
        <taxon>Rhizophagus</taxon>
    </lineage>
</organism>
<dbReference type="AlphaFoldDB" id="A0A2N0PB10"/>
<dbReference type="EMBL" id="LLXJ01001083">
    <property type="protein sequence ID" value="PKC04010.1"/>
    <property type="molecule type" value="Genomic_DNA"/>
</dbReference>
<dbReference type="VEuPathDB" id="FungiDB:RhiirFUN_017869"/>
<sequence>MKKIKEQNAVATQIYVFLLKIPISKIPSVMITALPIKGNATAKEISNHLLMIIEMIAHCNINLDDSAAFRVFHSQLLRMCQDNRAIDSDKLGLFVELFDAYLNRKISYKTRIIMVMCTYFFLDFWKSHIKKTGKNTSNEWYSEHRTETLEYVFGLAHQVVPDFTAYEFFKILRRVMYCDKILRTGDFGIKKEKVSATGYIFDFNSNDMSVKLLAKT</sequence>
<evidence type="ECO:0000313" key="1">
    <source>
        <dbReference type="EMBL" id="PKC04010.1"/>
    </source>
</evidence>
<name>A0A2N0PB10_9GLOM</name>
<gene>
    <name evidence="1" type="ORF">RhiirA5_422873</name>
</gene>
<protein>
    <submittedName>
        <fullName evidence="1">Uncharacterized protein</fullName>
    </submittedName>
</protein>
<evidence type="ECO:0000313" key="2">
    <source>
        <dbReference type="Proteomes" id="UP000232722"/>
    </source>
</evidence>
<comment type="caution">
    <text evidence="1">The sequence shown here is derived from an EMBL/GenBank/DDBJ whole genome shotgun (WGS) entry which is preliminary data.</text>
</comment>
<dbReference type="VEuPathDB" id="FungiDB:RhiirA1_461793"/>
<dbReference type="VEuPathDB" id="FungiDB:FUN_011090"/>
<proteinExistence type="predicted"/>
<reference evidence="1 2" key="1">
    <citation type="submission" date="2016-04" db="EMBL/GenBank/DDBJ databases">
        <title>Genome analyses suggest a sexual origin of heterokaryosis in a supposedly ancient asexual fungus.</title>
        <authorList>
            <person name="Ropars J."/>
            <person name="Sedzielewska K."/>
            <person name="Noel J."/>
            <person name="Charron P."/>
            <person name="Farinelli L."/>
            <person name="Marton T."/>
            <person name="Kruger M."/>
            <person name="Pelin A."/>
            <person name="Brachmann A."/>
            <person name="Corradi N."/>
        </authorList>
    </citation>
    <scope>NUCLEOTIDE SEQUENCE [LARGE SCALE GENOMIC DNA]</scope>
    <source>
        <strain evidence="1 2">A5</strain>
    </source>
</reference>
<reference evidence="1 2" key="2">
    <citation type="submission" date="2017-09" db="EMBL/GenBank/DDBJ databases">
        <title>Extensive intraspecific genome diversity in a model arbuscular mycorrhizal fungus.</title>
        <authorList>
            <person name="Chen E.C."/>
            <person name="Morin E."/>
            <person name="Beaudet D."/>
            <person name="Noel J."/>
            <person name="Ndikumana S."/>
            <person name="Charron P."/>
            <person name="St-Onge C."/>
            <person name="Giorgi J."/>
            <person name="Grigoriev I.V."/>
            <person name="Roux C."/>
            <person name="Martin F.M."/>
            <person name="Corradi N."/>
        </authorList>
    </citation>
    <scope>NUCLEOTIDE SEQUENCE [LARGE SCALE GENOMIC DNA]</scope>
    <source>
        <strain evidence="1 2">A5</strain>
    </source>
</reference>
<dbReference type="Proteomes" id="UP000232722">
    <property type="component" value="Unassembled WGS sequence"/>
</dbReference>
<accession>A0A2N0PB10</accession>